<dbReference type="Gene3D" id="1.10.287.110">
    <property type="entry name" value="DnaJ domain"/>
    <property type="match status" value="1"/>
</dbReference>
<accession>A0A565CMZ8</accession>
<dbReference type="Pfam" id="PF11926">
    <property type="entry name" value="DUF3444"/>
    <property type="match status" value="2"/>
</dbReference>
<protein>
    <recommendedName>
        <fullName evidence="2">J domain-containing protein</fullName>
    </recommendedName>
</protein>
<feature type="compositionally biased region" description="Acidic residues" evidence="1">
    <location>
        <begin position="341"/>
        <end position="350"/>
    </location>
</feature>
<sequence length="900" mass="102293">MSNKDEALRAKDLAEDWMRKADFSTARRIAMKAQKMDGSLENIVHMIMVCDVHCAVLDKSGDEIDWYKILQVDPNADENTIKKQYKKLALHLHPDKNKLPGAESAFKSIGEAQRVLLDKAKRRLHDMKRKPFRKPAPAAGPSYQPQQAPATAYYTHPVFQTTTNTARNSFTTGLRPENLQKPQAQPTEFSGGLTFWTSCAFCGTKHEFQRGFINKCVTCVKCSKQFVAFQEAFQGPSVQATFPFPQQNKVPTQEAAKAAQKQPENSVRISPRKEGSRAKSSGTAAAAQDINGKRKRKKIVESSDSSSSNSSSECEEVATGGQHSRRSVRSKQQVSYKENMSDDDNIEEDAESAKESDFRKKSHENHMFAETLPNGINRKAKVKEDQAGSSRDSGACNAVKDSSSGSASEVEIVECADPDFSNFETSREERCFKAGQIWAMYDNDRMPRYYALIRKVRRKPDFMLKITWLEAKPDDEKAKQWVHKKLPVSVGKFELVGDEETNETPSFSHLIHCRIGSMKDTVSVYPRRGETWALFKNWNMNWSSGRRHSFHEHEYEYEFVEILSEYVEGVAIEVGILRKVKGFASVFCRIPTGGGSDKRQIWPHELLKFSHRIPSTKLTGKERNDVPVGSFELDTAALPQKIEETEAVPVSREAAMSNQVHNRSPPSSEPDCIIIPNFQFHDFSAERLEGKFANGQIWSLNCKEDGLPKCYARIQKIEWKPVFKLQIKRLELESLPENVTQWRDKKMPVSCGNFILKEGQDETLTNVTGFSHQIKAQQRIRENKYTVLPKTGEIWAMYKNWSKTIKLTSLTKCEYEVVEVLDDNESHIEVMILTQVDGYISVFKEKKEGGIDMKKSIPRCELLRFSHYVPAFRLTGEREGELRGFVELDPTALSRNLRKS</sequence>
<dbReference type="SMART" id="SM00271">
    <property type="entry name" value="DnaJ"/>
    <property type="match status" value="1"/>
</dbReference>
<evidence type="ECO:0000259" key="2">
    <source>
        <dbReference type="PROSITE" id="PS50076"/>
    </source>
</evidence>
<feature type="domain" description="J" evidence="2">
    <location>
        <begin position="65"/>
        <end position="129"/>
    </location>
</feature>
<feature type="compositionally biased region" description="Low complexity" evidence="1">
    <location>
        <begin position="302"/>
        <end position="312"/>
    </location>
</feature>
<comment type="caution">
    <text evidence="3">The sequence shown here is derived from an EMBL/GenBank/DDBJ whole genome shotgun (WGS) entry which is preliminary data.</text>
</comment>
<evidence type="ECO:0000313" key="3">
    <source>
        <dbReference type="EMBL" id="VVB15098.1"/>
    </source>
</evidence>
<dbReference type="PANTHER" id="PTHR45089:SF43">
    <property type="entry name" value="DNAJ HEAT SHOCK N-TERMINAL DOMAIN-CONTAINING PROTEIN-RELATED"/>
    <property type="match status" value="1"/>
</dbReference>
<organism evidence="3 4">
    <name type="scientific">Arabis nemorensis</name>
    <dbReference type="NCBI Taxonomy" id="586526"/>
    <lineage>
        <taxon>Eukaryota</taxon>
        <taxon>Viridiplantae</taxon>
        <taxon>Streptophyta</taxon>
        <taxon>Embryophyta</taxon>
        <taxon>Tracheophyta</taxon>
        <taxon>Spermatophyta</taxon>
        <taxon>Magnoliopsida</taxon>
        <taxon>eudicotyledons</taxon>
        <taxon>Gunneridae</taxon>
        <taxon>Pentapetalae</taxon>
        <taxon>rosids</taxon>
        <taxon>malvids</taxon>
        <taxon>Brassicales</taxon>
        <taxon>Brassicaceae</taxon>
        <taxon>Arabideae</taxon>
        <taxon>Arabis</taxon>
    </lineage>
</organism>
<dbReference type="CDD" id="cd06257">
    <property type="entry name" value="DnaJ"/>
    <property type="match status" value="1"/>
</dbReference>
<feature type="compositionally biased region" description="Basic and acidic residues" evidence="1">
    <location>
        <begin position="351"/>
        <end position="367"/>
    </location>
</feature>
<dbReference type="PANTHER" id="PTHR45089">
    <property type="entry name" value="DNAJ HEAT SHOCK AMINO-TERMINAL DOMAIN PROTEIN-RELATED"/>
    <property type="match status" value="1"/>
</dbReference>
<name>A0A565CMZ8_9BRAS</name>
<evidence type="ECO:0000313" key="4">
    <source>
        <dbReference type="Proteomes" id="UP000489600"/>
    </source>
</evidence>
<dbReference type="Pfam" id="PF00226">
    <property type="entry name" value="DnaJ"/>
    <property type="match status" value="1"/>
</dbReference>
<gene>
    <name evidence="3" type="ORF">ANE_LOCUS25542</name>
</gene>
<proteinExistence type="predicted"/>
<dbReference type="Proteomes" id="UP000489600">
    <property type="component" value="Unassembled WGS sequence"/>
</dbReference>
<dbReference type="PRINTS" id="PR00625">
    <property type="entry name" value="JDOMAIN"/>
</dbReference>
<dbReference type="OrthoDB" id="10250354at2759"/>
<dbReference type="InterPro" id="IPR001623">
    <property type="entry name" value="DnaJ_domain"/>
</dbReference>
<dbReference type="InterPro" id="IPR024593">
    <property type="entry name" value="DUF3444"/>
</dbReference>
<dbReference type="EMBL" id="CABITT030000008">
    <property type="protein sequence ID" value="VVB15098.1"/>
    <property type="molecule type" value="Genomic_DNA"/>
</dbReference>
<dbReference type="PROSITE" id="PS50076">
    <property type="entry name" value="DNAJ_2"/>
    <property type="match status" value="1"/>
</dbReference>
<dbReference type="SUPFAM" id="SSF46565">
    <property type="entry name" value="Chaperone J-domain"/>
    <property type="match status" value="1"/>
</dbReference>
<reference evidence="3" key="1">
    <citation type="submission" date="2019-07" db="EMBL/GenBank/DDBJ databases">
        <authorList>
            <person name="Dittberner H."/>
        </authorList>
    </citation>
    <scope>NUCLEOTIDE SEQUENCE [LARGE SCALE GENOMIC DNA]</scope>
</reference>
<keyword evidence="4" id="KW-1185">Reference proteome</keyword>
<feature type="region of interest" description="Disordered" evidence="1">
    <location>
        <begin position="249"/>
        <end position="410"/>
    </location>
</feature>
<evidence type="ECO:0000256" key="1">
    <source>
        <dbReference type="SAM" id="MobiDB-lite"/>
    </source>
</evidence>
<dbReference type="AlphaFoldDB" id="A0A565CMZ8"/>
<dbReference type="InterPro" id="IPR036869">
    <property type="entry name" value="J_dom_sf"/>
</dbReference>